<evidence type="ECO:0000256" key="3">
    <source>
        <dbReference type="ARBA" id="ARBA00022989"/>
    </source>
</evidence>
<dbReference type="eggNOG" id="COG3190">
    <property type="taxonomic scope" value="Bacteria"/>
</dbReference>
<gene>
    <name evidence="9" type="primary">fliO</name>
    <name evidence="9" type="ordered locus">Gbem_3825</name>
</gene>
<feature type="signal peptide" evidence="8">
    <location>
        <begin position="1"/>
        <end position="21"/>
    </location>
</feature>
<keyword evidence="3 7" id="KW-1133">Transmembrane helix</keyword>
<evidence type="ECO:0000256" key="8">
    <source>
        <dbReference type="SAM" id="SignalP"/>
    </source>
</evidence>
<reference evidence="9 10" key="1">
    <citation type="submission" date="2008-07" db="EMBL/GenBank/DDBJ databases">
        <title>Complete sequence of Geobacter bemidjiensis BEM.</title>
        <authorList>
            <consortium name="US DOE Joint Genome Institute"/>
            <person name="Lucas S."/>
            <person name="Copeland A."/>
            <person name="Lapidus A."/>
            <person name="Glavina del Rio T."/>
            <person name="Dalin E."/>
            <person name="Tice H."/>
            <person name="Bruce D."/>
            <person name="Goodwin L."/>
            <person name="Pitluck S."/>
            <person name="Kiss H."/>
            <person name="Brettin T."/>
            <person name="Detter J.C."/>
            <person name="Han C."/>
            <person name="Kuske C.R."/>
            <person name="Schmutz J."/>
            <person name="Larimer F."/>
            <person name="Land M."/>
            <person name="Hauser L."/>
            <person name="Kyrpides N."/>
            <person name="Lykidis A."/>
            <person name="Lovley D."/>
            <person name="Richardson P."/>
        </authorList>
    </citation>
    <scope>NUCLEOTIDE SEQUENCE [LARGE SCALE GENOMIC DNA]</scope>
    <source>
        <strain evidence="10">ATCC BAA-1014 / DSM 16622 / JCM 12645 / Bem</strain>
    </source>
</reference>
<sequence length="159" mass="16970">MRKLLLSITTAVTLSPAAALAQQGEAGPELMGSLAQMAGSLILVIGIILLLYYLAGRLMKVPQGGGARYIRVVETRHLAPKKSLMLVEVGGEYLLLSNSGEGVSLIKQVEMLEEIEVVEERGYGTLIPFPLRNKLKNIPGAGARGKMPLGQLKKSGDFA</sequence>
<keyword evidence="5 7" id="KW-0975">Bacterial flagellum</keyword>
<feature type="chain" id="PRO_5002829842" description="Flagellar protein" evidence="8">
    <location>
        <begin position="22"/>
        <end position="159"/>
    </location>
</feature>
<evidence type="ECO:0000256" key="1">
    <source>
        <dbReference type="ARBA" id="ARBA00022475"/>
    </source>
</evidence>
<reference evidence="9 10" key="2">
    <citation type="journal article" date="2010" name="BMC Genomics">
        <title>The genome of Geobacter bemidjiensis, exemplar for the subsurface clade of Geobacter species that predominate in Fe(III)-reducing subsurface environments.</title>
        <authorList>
            <person name="Aklujkar M."/>
            <person name="Young N.D."/>
            <person name="Holmes D."/>
            <person name="Chavan M."/>
            <person name="Risso C."/>
            <person name="Kiss H.E."/>
            <person name="Han C.S."/>
            <person name="Land M.L."/>
            <person name="Lovley D.R."/>
        </authorList>
    </citation>
    <scope>NUCLEOTIDE SEQUENCE [LARGE SCALE GENOMIC DNA]</scope>
    <source>
        <strain evidence="10">ATCC BAA-1014 / DSM 16622 / JCM 12645 / Bem</strain>
    </source>
</reference>
<dbReference type="EMBL" id="CP001124">
    <property type="protein sequence ID" value="ACH40817.1"/>
    <property type="molecule type" value="Genomic_DNA"/>
</dbReference>
<keyword evidence="2 7" id="KW-0812">Transmembrane</keyword>
<evidence type="ECO:0000256" key="4">
    <source>
        <dbReference type="ARBA" id="ARBA00023136"/>
    </source>
</evidence>
<comment type="similarity">
    <text evidence="6 7">Belongs to the FliO/MopB family.</text>
</comment>
<evidence type="ECO:0000313" key="10">
    <source>
        <dbReference type="Proteomes" id="UP000008825"/>
    </source>
</evidence>
<proteinExistence type="inferred from homology"/>
<keyword evidence="1 7" id="KW-1003">Cell membrane</keyword>
<organism evidence="9 10">
    <name type="scientific">Citrifermentans bemidjiense (strain ATCC BAA-1014 / DSM 16622 / JCM 12645 / Bem)</name>
    <name type="common">Geobacter bemidjiensis</name>
    <dbReference type="NCBI Taxonomy" id="404380"/>
    <lineage>
        <taxon>Bacteria</taxon>
        <taxon>Pseudomonadati</taxon>
        <taxon>Thermodesulfobacteriota</taxon>
        <taxon>Desulfuromonadia</taxon>
        <taxon>Geobacterales</taxon>
        <taxon>Geobacteraceae</taxon>
        <taxon>Citrifermentans</taxon>
    </lineage>
</organism>
<keyword evidence="9" id="KW-0282">Flagellum</keyword>
<evidence type="ECO:0000313" key="9">
    <source>
        <dbReference type="EMBL" id="ACH40817.1"/>
    </source>
</evidence>
<evidence type="ECO:0000256" key="6">
    <source>
        <dbReference type="ARBA" id="ARBA00037937"/>
    </source>
</evidence>
<evidence type="ECO:0000256" key="5">
    <source>
        <dbReference type="ARBA" id="ARBA00023143"/>
    </source>
</evidence>
<evidence type="ECO:0000256" key="2">
    <source>
        <dbReference type="ARBA" id="ARBA00022692"/>
    </source>
</evidence>
<dbReference type="PANTHER" id="PTHR38766">
    <property type="entry name" value="FLAGELLAR PROTEIN FLIO"/>
    <property type="match status" value="1"/>
</dbReference>
<dbReference type="GO" id="GO:0005886">
    <property type="term" value="C:plasma membrane"/>
    <property type="evidence" value="ECO:0007669"/>
    <property type="project" value="UniProtKB-SubCell"/>
</dbReference>
<evidence type="ECO:0000256" key="7">
    <source>
        <dbReference type="RuleBase" id="RU362064"/>
    </source>
</evidence>
<dbReference type="RefSeq" id="WP_012532253.1">
    <property type="nucleotide sequence ID" value="NC_011146.1"/>
</dbReference>
<keyword evidence="4 7" id="KW-0472">Membrane</keyword>
<dbReference type="OrthoDB" id="5396865at2"/>
<keyword evidence="10" id="KW-1185">Reference proteome</keyword>
<dbReference type="KEGG" id="gbm:Gbem_3825"/>
<feature type="transmembrane region" description="Helical" evidence="7">
    <location>
        <begin position="37"/>
        <end position="55"/>
    </location>
</feature>
<keyword evidence="9" id="KW-0966">Cell projection</keyword>
<dbReference type="Pfam" id="PF04347">
    <property type="entry name" value="FliO"/>
    <property type="match status" value="1"/>
</dbReference>
<comment type="subcellular location">
    <subcellularLocation>
        <location evidence="7">Cell membrane</location>
    </subcellularLocation>
    <subcellularLocation>
        <location evidence="7">Bacterial flagellum basal body</location>
    </subcellularLocation>
</comment>
<protein>
    <recommendedName>
        <fullName evidence="7">Flagellar protein</fullName>
    </recommendedName>
</protein>
<dbReference type="HOGENOM" id="CLU_142794_0_0_7"/>
<dbReference type="NCBIfam" id="TIGR03500">
    <property type="entry name" value="FliO_TIGR"/>
    <property type="match status" value="1"/>
</dbReference>
<keyword evidence="8" id="KW-0732">Signal</keyword>
<accession>B5EEN1</accession>
<dbReference type="InterPro" id="IPR022781">
    <property type="entry name" value="Flagellar_biosynth_FliO"/>
</dbReference>
<keyword evidence="9" id="KW-0969">Cilium</keyword>
<dbReference type="GO" id="GO:0009425">
    <property type="term" value="C:bacterial-type flagellum basal body"/>
    <property type="evidence" value="ECO:0007669"/>
    <property type="project" value="UniProtKB-SubCell"/>
</dbReference>
<dbReference type="AlphaFoldDB" id="B5EEN1"/>
<dbReference type="Proteomes" id="UP000008825">
    <property type="component" value="Chromosome"/>
</dbReference>
<dbReference type="PANTHER" id="PTHR38766:SF1">
    <property type="entry name" value="FLAGELLAR PROTEIN FLIO"/>
    <property type="match status" value="1"/>
</dbReference>
<dbReference type="GO" id="GO:0044781">
    <property type="term" value="P:bacterial-type flagellum organization"/>
    <property type="evidence" value="ECO:0007669"/>
    <property type="project" value="UniProtKB-UniRule"/>
</dbReference>
<dbReference type="InterPro" id="IPR052205">
    <property type="entry name" value="FliO/MopB"/>
</dbReference>
<dbReference type="STRING" id="404380.Gbem_3825"/>
<name>B5EEN1_CITBB</name>